<dbReference type="EMBL" id="SWFT01000027">
    <property type="protein sequence ID" value="KAA8907002.1"/>
    <property type="molecule type" value="Genomic_DNA"/>
</dbReference>
<feature type="transmembrane region" description="Helical" evidence="6">
    <location>
        <begin position="105"/>
        <end position="123"/>
    </location>
</feature>
<protein>
    <recommendedName>
        <fullName evidence="9">Major facilitator superfamily (MFS) profile domain-containing protein</fullName>
    </recommendedName>
</protein>
<dbReference type="Gene3D" id="1.20.1250.20">
    <property type="entry name" value="MFS general substrate transporter like domains"/>
    <property type="match status" value="1"/>
</dbReference>
<dbReference type="PANTHER" id="PTHR23294:SF59">
    <property type="entry name" value="UNC93-LIKE PROTEIN C922.05C"/>
    <property type="match status" value="1"/>
</dbReference>
<dbReference type="InterPro" id="IPR036259">
    <property type="entry name" value="MFS_trans_sf"/>
</dbReference>
<comment type="subcellular location">
    <subcellularLocation>
        <location evidence="1">Membrane</location>
        <topology evidence="1">Multi-pass membrane protein</topology>
    </subcellularLocation>
</comment>
<dbReference type="SUPFAM" id="SSF103473">
    <property type="entry name" value="MFS general substrate transporter"/>
    <property type="match status" value="1"/>
</dbReference>
<dbReference type="AlphaFoldDB" id="A0A642V373"/>
<keyword evidence="4 6" id="KW-0472">Membrane</keyword>
<dbReference type="VEuPathDB" id="FungiDB:DIURU_000686"/>
<dbReference type="OrthoDB" id="196103at2759"/>
<dbReference type="GeneID" id="54779339"/>
<feature type="transmembrane region" description="Helical" evidence="6">
    <location>
        <begin position="158"/>
        <end position="180"/>
    </location>
</feature>
<feature type="region of interest" description="Disordered" evidence="5">
    <location>
        <begin position="1"/>
        <end position="47"/>
    </location>
</feature>
<feature type="transmembrane region" description="Helical" evidence="6">
    <location>
        <begin position="67"/>
        <end position="85"/>
    </location>
</feature>
<evidence type="ECO:0000256" key="6">
    <source>
        <dbReference type="SAM" id="Phobius"/>
    </source>
</evidence>
<feature type="transmembrane region" description="Helical" evidence="6">
    <location>
        <begin position="273"/>
        <end position="292"/>
    </location>
</feature>
<dbReference type="InterPro" id="IPR051617">
    <property type="entry name" value="UNC-93-like_regulator"/>
</dbReference>
<organism evidence="7 8">
    <name type="scientific">Diutina rugosa</name>
    <name type="common">Yeast</name>
    <name type="synonym">Candida rugosa</name>
    <dbReference type="NCBI Taxonomy" id="5481"/>
    <lineage>
        <taxon>Eukaryota</taxon>
        <taxon>Fungi</taxon>
        <taxon>Dikarya</taxon>
        <taxon>Ascomycota</taxon>
        <taxon>Saccharomycotina</taxon>
        <taxon>Pichiomycetes</taxon>
        <taxon>Debaryomycetaceae</taxon>
        <taxon>Diutina</taxon>
    </lineage>
</organism>
<evidence type="ECO:0000256" key="5">
    <source>
        <dbReference type="SAM" id="MobiDB-lite"/>
    </source>
</evidence>
<evidence type="ECO:0000313" key="7">
    <source>
        <dbReference type="EMBL" id="KAA8907002.1"/>
    </source>
</evidence>
<feature type="transmembrane region" description="Helical" evidence="6">
    <location>
        <begin position="350"/>
        <end position="367"/>
    </location>
</feature>
<dbReference type="RefSeq" id="XP_034014353.1">
    <property type="nucleotide sequence ID" value="XM_034158961.1"/>
</dbReference>
<evidence type="ECO:0000256" key="2">
    <source>
        <dbReference type="ARBA" id="ARBA00022692"/>
    </source>
</evidence>
<dbReference type="PANTHER" id="PTHR23294">
    <property type="entry name" value="ET TRANSLATION PRODUCT-RELATED"/>
    <property type="match status" value="1"/>
</dbReference>
<dbReference type="GO" id="GO:0016020">
    <property type="term" value="C:membrane"/>
    <property type="evidence" value="ECO:0007669"/>
    <property type="project" value="UniProtKB-SubCell"/>
</dbReference>
<dbReference type="OMA" id="AYWFMGA"/>
<feature type="transmembrane region" description="Helical" evidence="6">
    <location>
        <begin position="192"/>
        <end position="213"/>
    </location>
</feature>
<keyword evidence="2 6" id="KW-0812">Transmembrane</keyword>
<feature type="transmembrane region" description="Helical" evidence="6">
    <location>
        <begin position="469"/>
        <end position="488"/>
    </location>
</feature>
<dbReference type="Proteomes" id="UP000449547">
    <property type="component" value="Unassembled WGS sequence"/>
</dbReference>
<keyword evidence="3 6" id="KW-1133">Transmembrane helix</keyword>
<feature type="transmembrane region" description="Helical" evidence="6">
    <location>
        <begin position="438"/>
        <end position="457"/>
    </location>
</feature>
<feature type="transmembrane region" description="Helical" evidence="6">
    <location>
        <begin position="130"/>
        <end position="152"/>
    </location>
</feature>
<evidence type="ECO:0008006" key="9">
    <source>
        <dbReference type="Google" id="ProtNLM"/>
    </source>
</evidence>
<dbReference type="Pfam" id="PF05978">
    <property type="entry name" value="UNC-93"/>
    <property type="match status" value="1"/>
</dbReference>
<feature type="transmembrane region" description="Helical" evidence="6">
    <location>
        <begin position="405"/>
        <end position="426"/>
    </location>
</feature>
<evidence type="ECO:0000256" key="3">
    <source>
        <dbReference type="ARBA" id="ARBA00022989"/>
    </source>
</evidence>
<comment type="caution">
    <text evidence="7">The sequence shown here is derived from an EMBL/GenBank/DDBJ whole genome shotgun (WGS) entry which is preliminary data.</text>
</comment>
<feature type="compositionally biased region" description="Basic and acidic residues" evidence="5">
    <location>
        <begin position="19"/>
        <end position="45"/>
    </location>
</feature>
<feature type="transmembrane region" description="Helical" evidence="6">
    <location>
        <begin position="228"/>
        <end position="252"/>
    </location>
</feature>
<reference evidence="7 8" key="1">
    <citation type="submission" date="2019-07" db="EMBL/GenBank/DDBJ databases">
        <title>Genome assembly of two rare yeast pathogens: Diutina rugosa and Trichomonascus ciferrii.</title>
        <authorList>
            <person name="Mixao V."/>
            <person name="Saus E."/>
            <person name="Hansen A."/>
            <person name="Lass-Flor C."/>
            <person name="Gabaldon T."/>
        </authorList>
    </citation>
    <scope>NUCLEOTIDE SEQUENCE [LARGE SCALE GENOMIC DNA]</scope>
    <source>
        <strain evidence="7 8">CBS 613</strain>
    </source>
</reference>
<proteinExistence type="predicted"/>
<name>A0A642V373_DIURU</name>
<gene>
    <name evidence="7" type="ORF">DIURU_000686</name>
</gene>
<accession>A0A642V373</accession>
<dbReference type="InterPro" id="IPR010291">
    <property type="entry name" value="Ion_channel_UNC-93"/>
</dbReference>
<evidence type="ECO:0000313" key="8">
    <source>
        <dbReference type="Proteomes" id="UP000449547"/>
    </source>
</evidence>
<feature type="compositionally biased region" description="Basic and acidic residues" evidence="5">
    <location>
        <begin position="1"/>
        <end position="12"/>
    </location>
</feature>
<keyword evidence="8" id="KW-1185">Reference proteome</keyword>
<feature type="transmembrane region" description="Helical" evidence="6">
    <location>
        <begin position="320"/>
        <end position="338"/>
    </location>
</feature>
<sequence length="527" mass="58555">MADEKLGTHIDIDSNSSTGKEEVLSHEEISHVDDDNHHQPRHHTEDEIEASGKWYDKKRFGLRYSDAMIQVVMCAFVIFLTPGMFNALSGIGASISDVATSDNAMVALYSTFATVGFFGGTICNTIGIRASLVFGGIGYCIYSGSLLCFYHTQNKGFVIFAGAFLGICASVLWAAQGTIIMSYPTEGTKGRALMVFWVIFNLGAVIGSIIPLADNIHNRGSTANDGTYIAFIVLMFFGSVVACFMLPMSRVWKADGTRVTAQKHPNWWLELKGLFLLLIKEPIVVLMFPMFLSSNWFYTYQFNDFNAGRFDLPTRSLNSLLYWLSQMIGAVLFGFILDMPWVKRSTRAKIGWGVVFVLGMVIWGGGYKFQDFTRADVTVPDDAPKGTEPLLSPINYKQGRYIGPMFLYMFYGGFDAIYQTFILWVLGALSNNPKKTALYAGFFKGLQSAGAAIAWRLDALHHPYMTMFATSWGLSIGSMVIAIPLIFFRIKDTTDFDDDGMADLVGQDELEPKFSTQVSHIDDSNKV</sequence>
<evidence type="ECO:0000256" key="1">
    <source>
        <dbReference type="ARBA" id="ARBA00004141"/>
    </source>
</evidence>
<evidence type="ECO:0000256" key="4">
    <source>
        <dbReference type="ARBA" id="ARBA00023136"/>
    </source>
</evidence>
<dbReference type="CDD" id="cd06178">
    <property type="entry name" value="MFS_unc93-like"/>
    <property type="match status" value="1"/>
</dbReference>